<reference evidence="13" key="1">
    <citation type="submission" date="2020-05" db="EMBL/GenBank/DDBJ databases">
        <authorList>
            <person name="Chiriac C."/>
            <person name="Salcher M."/>
            <person name="Ghai R."/>
            <person name="Kavagutti S V."/>
        </authorList>
    </citation>
    <scope>NUCLEOTIDE SEQUENCE</scope>
</reference>
<evidence type="ECO:0000313" key="11">
    <source>
        <dbReference type="EMBL" id="CAB4788697.1"/>
    </source>
</evidence>
<comment type="catalytic activity">
    <reaction evidence="9">
        <text>a 5'-end NAD(+)-phospho-ribonucleoside in mRNA + H2O = a 5'-end phospho-adenosine-phospho-ribonucleoside in mRNA + beta-nicotinamide D-ribonucleotide + 2 H(+)</text>
        <dbReference type="Rhea" id="RHEA:60876"/>
        <dbReference type="Rhea" id="RHEA-COMP:15698"/>
        <dbReference type="Rhea" id="RHEA-COMP:15719"/>
        <dbReference type="ChEBI" id="CHEBI:14649"/>
        <dbReference type="ChEBI" id="CHEBI:15377"/>
        <dbReference type="ChEBI" id="CHEBI:15378"/>
        <dbReference type="ChEBI" id="CHEBI:144029"/>
        <dbReference type="ChEBI" id="CHEBI:144051"/>
    </reaction>
    <physiologicalReaction direction="left-to-right" evidence="9">
        <dbReference type="Rhea" id="RHEA:60877"/>
    </physiologicalReaction>
</comment>
<keyword evidence="7" id="KW-0460">Magnesium</keyword>
<dbReference type="GO" id="GO:0005777">
    <property type="term" value="C:peroxisome"/>
    <property type="evidence" value="ECO:0007669"/>
    <property type="project" value="TreeGrafter"/>
</dbReference>
<dbReference type="CDD" id="cd03429">
    <property type="entry name" value="NUDIX_NADH_pyrophosphatase_Nudt13"/>
    <property type="match status" value="1"/>
</dbReference>
<dbReference type="InterPro" id="IPR020084">
    <property type="entry name" value="NUDIX_hydrolase_CS"/>
</dbReference>
<evidence type="ECO:0000259" key="10">
    <source>
        <dbReference type="PROSITE" id="PS51462"/>
    </source>
</evidence>
<name>A0A6J7N252_9ZZZZ</name>
<protein>
    <recommendedName>
        <fullName evidence="4">NAD(+) diphosphatase</fullName>
        <ecNumber evidence="4">3.6.1.22</ecNumber>
    </recommendedName>
</protein>
<dbReference type="GO" id="GO:0035529">
    <property type="term" value="F:NADH pyrophosphatase activity"/>
    <property type="evidence" value="ECO:0007669"/>
    <property type="project" value="TreeGrafter"/>
</dbReference>
<dbReference type="PROSITE" id="PS51462">
    <property type="entry name" value="NUDIX"/>
    <property type="match status" value="1"/>
</dbReference>
<dbReference type="EMBL" id="CAFBMN010000024">
    <property type="protein sequence ID" value="CAB4903571.1"/>
    <property type="molecule type" value="Genomic_DNA"/>
</dbReference>
<evidence type="ECO:0000256" key="3">
    <source>
        <dbReference type="ARBA" id="ARBA00009595"/>
    </source>
</evidence>
<dbReference type="Pfam" id="PF00293">
    <property type="entry name" value="NUDIX"/>
    <property type="match status" value="1"/>
</dbReference>
<dbReference type="GO" id="GO:0046872">
    <property type="term" value="F:metal ion binding"/>
    <property type="evidence" value="ECO:0007669"/>
    <property type="project" value="UniProtKB-KW"/>
</dbReference>
<sequence length="324" mass="36044">MQEIPRGDAHRPMLVVSPSMSASEANTGYLSNLVLARNAIDRASELRTDPSKLDSLWNTAKIVIVCSEKLSATDSELIYFSADQISEPGDRYFLGIDPEKGQSFFAFHVASHDEEQLRSLRQVAADLTDREAALAVHAIALSNWHSSHPHCARCGAPTRAGLGGAVRICTVDESEHYPRTDPAVIVLIKDVDDRILLGHQPVWPENRYSTFAGFLEPGESFEQCVVREVAEESGVKVHTIKYLGSQPWPFPASIMIAFEAITSEPLDAKPDGQEISDVKWFSREEFQRAIHNGSLILPPRISVSRRMVEYWFGGEIESGESWRP</sequence>
<evidence type="ECO:0000256" key="7">
    <source>
        <dbReference type="ARBA" id="ARBA00022842"/>
    </source>
</evidence>
<feature type="domain" description="Nudix hydrolase" evidence="10">
    <location>
        <begin position="178"/>
        <end position="303"/>
    </location>
</feature>
<evidence type="ECO:0000256" key="9">
    <source>
        <dbReference type="ARBA" id="ARBA00023679"/>
    </source>
</evidence>
<dbReference type="GO" id="GO:0006742">
    <property type="term" value="P:NADP+ catabolic process"/>
    <property type="evidence" value="ECO:0007669"/>
    <property type="project" value="TreeGrafter"/>
</dbReference>
<dbReference type="GO" id="GO:0005829">
    <property type="term" value="C:cytosol"/>
    <property type="evidence" value="ECO:0007669"/>
    <property type="project" value="TreeGrafter"/>
</dbReference>
<gene>
    <name evidence="11" type="ORF">UFOPK2967_00775</name>
    <name evidence="12" type="ORF">UFOPK3587_00625</name>
    <name evidence="13" type="ORF">UFOPK3984_00816</name>
    <name evidence="14" type="ORF">UFOPK4114_00906</name>
</gene>
<dbReference type="PANTHER" id="PTHR42904">
    <property type="entry name" value="NUDIX HYDROLASE, NUDC SUBFAMILY"/>
    <property type="match status" value="1"/>
</dbReference>
<comment type="cofactor">
    <cofactor evidence="2">
        <name>Zn(2+)</name>
        <dbReference type="ChEBI" id="CHEBI:29105"/>
    </cofactor>
</comment>
<keyword evidence="8" id="KW-0520">NAD</keyword>
<dbReference type="EMBL" id="CAFAAC010000046">
    <property type="protein sequence ID" value="CAB4788697.1"/>
    <property type="molecule type" value="Genomic_DNA"/>
</dbReference>
<dbReference type="Gene3D" id="3.90.79.20">
    <property type="match status" value="1"/>
</dbReference>
<keyword evidence="5" id="KW-0479">Metal-binding</keyword>
<dbReference type="AlphaFoldDB" id="A0A6J7N252"/>
<evidence type="ECO:0000256" key="1">
    <source>
        <dbReference type="ARBA" id="ARBA00001946"/>
    </source>
</evidence>
<dbReference type="GO" id="GO:0019677">
    <property type="term" value="P:NAD+ catabolic process"/>
    <property type="evidence" value="ECO:0007669"/>
    <property type="project" value="TreeGrafter"/>
</dbReference>
<dbReference type="EC" id="3.6.1.22" evidence="4"/>
<dbReference type="NCBIfam" id="NF001299">
    <property type="entry name" value="PRK00241.1"/>
    <property type="match status" value="1"/>
</dbReference>
<dbReference type="InterPro" id="IPR015797">
    <property type="entry name" value="NUDIX_hydrolase-like_dom_sf"/>
</dbReference>
<dbReference type="Pfam" id="PF09297">
    <property type="entry name" value="Zn_ribbon_NUD"/>
    <property type="match status" value="1"/>
</dbReference>
<organism evidence="13">
    <name type="scientific">freshwater metagenome</name>
    <dbReference type="NCBI Taxonomy" id="449393"/>
    <lineage>
        <taxon>unclassified sequences</taxon>
        <taxon>metagenomes</taxon>
        <taxon>ecological metagenomes</taxon>
    </lineage>
</organism>
<dbReference type="PANTHER" id="PTHR42904:SF6">
    <property type="entry name" value="NAD-CAPPED RNA HYDROLASE NUDT12"/>
    <property type="match status" value="1"/>
</dbReference>
<evidence type="ECO:0000313" key="12">
    <source>
        <dbReference type="EMBL" id="CAB4903571.1"/>
    </source>
</evidence>
<dbReference type="EMBL" id="CAFBPP010000052">
    <property type="protein sequence ID" value="CAB5022141.1"/>
    <property type="molecule type" value="Genomic_DNA"/>
</dbReference>
<dbReference type="InterPro" id="IPR015376">
    <property type="entry name" value="Znr_NADH_PPase"/>
</dbReference>
<dbReference type="InterPro" id="IPR000086">
    <property type="entry name" value="NUDIX_hydrolase_dom"/>
</dbReference>
<keyword evidence="6" id="KW-0378">Hydrolase</keyword>
<comment type="cofactor">
    <cofactor evidence="1">
        <name>Mg(2+)</name>
        <dbReference type="ChEBI" id="CHEBI:18420"/>
    </cofactor>
</comment>
<proteinExistence type="inferred from homology"/>
<dbReference type="InterPro" id="IPR050241">
    <property type="entry name" value="NAD-cap_RNA_hydrolase_NudC"/>
</dbReference>
<evidence type="ECO:0000256" key="8">
    <source>
        <dbReference type="ARBA" id="ARBA00023027"/>
    </source>
</evidence>
<evidence type="ECO:0000256" key="6">
    <source>
        <dbReference type="ARBA" id="ARBA00022801"/>
    </source>
</evidence>
<dbReference type="InterPro" id="IPR049734">
    <property type="entry name" value="NudC-like_C"/>
</dbReference>
<evidence type="ECO:0000256" key="5">
    <source>
        <dbReference type="ARBA" id="ARBA00022723"/>
    </source>
</evidence>
<evidence type="ECO:0000256" key="2">
    <source>
        <dbReference type="ARBA" id="ARBA00001947"/>
    </source>
</evidence>
<comment type="similarity">
    <text evidence="3">Belongs to the Nudix hydrolase family. NudC subfamily.</text>
</comment>
<evidence type="ECO:0000256" key="4">
    <source>
        <dbReference type="ARBA" id="ARBA00012381"/>
    </source>
</evidence>
<dbReference type="EMBL" id="CAFBOP010000033">
    <property type="protein sequence ID" value="CAB4987480.1"/>
    <property type="molecule type" value="Genomic_DNA"/>
</dbReference>
<dbReference type="SUPFAM" id="SSF55811">
    <property type="entry name" value="Nudix"/>
    <property type="match status" value="1"/>
</dbReference>
<evidence type="ECO:0000313" key="14">
    <source>
        <dbReference type="EMBL" id="CAB5022141.1"/>
    </source>
</evidence>
<accession>A0A6J7N252</accession>
<evidence type="ECO:0000313" key="13">
    <source>
        <dbReference type="EMBL" id="CAB4987480.1"/>
    </source>
</evidence>
<dbReference type="PROSITE" id="PS00893">
    <property type="entry name" value="NUDIX_BOX"/>
    <property type="match status" value="1"/>
</dbReference>
<dbReference type="Gene3D" id="3.90.79.10">
    <property type="entry name" value="Nucleoside Triphosphate Pyrophosphohydrolase"/>
    <property type="match status" value="1"/>
</dbReference>